<dbReference type="SUPFAM" id="SSF56436">
    <property type="entry name" value="C-type lectin-like"/>
    <property type="match status" value="1"/>
</dbReference>
<proteinExistence type="predicted"/>
<dbReference type="InterPro" id="IPR051043">
    <property type="entry name" value="Sulfatase_Mod_Factor_Kinase"/>
</dbReference>
<dbReference type="EMBL" id="CACVAS010000107">
    <property type="protein sequence ID" value="CAA6818609.1"/>
    <property type="molecule type" value="Genomic_DNA"/>
</dbReference>
<sequence length="779" mass="90936">MKQELEELISYLHRLDHVNMDKMDDAQLADILWLATHIPEVQKARQKKSNSEFLKWLRKWFSSLFSSNIKYKDKNEENKNKNTIDQDDLIVEESTPLIPKRLKDSNQFSVQIPQKRDFFINNELLKALEPLKISHVSSQESLEVDVDETVDSFAQTNVLKPKFQAKVENYYDLYLMIDISESMYIWQESIEVFMKKLEIFSIFKTIKFLYLDSSENEAQIYNNKHKTSKASKLLNHEGRSILFIITDCIAPAWSRGDMMAKLYGYQKRMPTSIINMLPRRMWKGTVLRQTNITRLKREGQVISSDIDELLLSFDQNYFKQDVLKVPIANFSIDNFRAMASFMSGRVDSSCRGIIASIEEFSNQQEKELTEELTADERVQEFFNHSSSSAHKLALYLSVCTHLNFPIMKMIQHNMLPDSTQLDFAEFSVGGLLDKSKKDEFYTFHTGVRELLQEKLSPYKSAEIFERNSRFIAKNLGSSLEFSALLMDESSNDEWTNKDKIFAEMSFSVLERLGGNYQQRVERIRRNRFGNSHKKKDLPKEVIHEIVFNSDSEDKDTIHPKTNTYQMGSNTGDDDEKPVHQITFDYDFAIAKTPVTFEEYDLYCEDTKTKKPDDEGWGRGQRPVINVSWNDAEGYCKWLSKKTKKEYRLPTEAEWEYACRAGTTTKWSFGDDEKALDNYAWYTKNSNSKTHPVGKKLPNPWGLYDMYGNVWEWCQDDWLNNYNDTPRDGTAYEDESTDSKVVRGGSWVVIAFFTRSVYRIDGDPSYRYFSGGFRLLRTLP</sequence>
<evidence type="ECO:0000313" key="3">
    <source>
        <dbReference type="EMBL" id="CAA6818609.1"/>
    </source>
</evidence>
<feature type="region of interest" description="Disordered" evidence="1">
    <location>
        <begin position="552"/>
        <end position="575"/>
    </location>
</feature>
<accession>A0A6S6TVI6</accession>
<gene>
    <name evidence="3" type="ORF">HELGO_WM437</name>
</gene>
<dbReference type="GO" id="GO:0120147">
    <property type="term" value="F:formylglycine-generating oxidase activity"/>
    <property type="evidence" value="ECO:0007669"/>
    <property type="project" value="TreeGrafter"/>
</dbReference>
<dbReference type="NCBIfam" id="NF041121">
    <property type="entry name" value="SAV_2336_NTERM"/>
    <property type="match status" value="1"/>
</dbReference>
<dbReference type="InterPro" id="IPR016187">
    <property type="entry name" value="CTDL_fold"/>
</dbReference>
<feature type="compositionally biased region" description="Polar residues" evidence="1">
    <location>
        <begin position="559"/>
        <end position="570"/>
    </location>
</feature>
<dbReference type="AlphaFoldDB" id="A0A6S6TVI6"/>
<protein>
    <recommendedName>
        <fullName evidence="2">Sulfatase-modifying factor enzyme-like domain-containing protein</fullName>
    </recommendedName>
</protein>
<organism evidence="3">
    <name type="scientific">uncultured Sulfurovum sp</name>
    <dbReference type="NCBI Taxonomy" id="269237"/>
    <lineage>
        <taxon>Bacteria</taxon>
        <taxon>Pseudomonadati</taxon>
        <taxon>Campylobacterota</taxon>
        <taxon>Epsilonproteobacteria</taxon>
        <taxon>Campylobacterales</taxon>
        <taxon>Sulfurovaceae</taxon>
        <taxon>Sulfurovum</taxon>
        <taxon>environmental samples</taxon>
    </lineage>
</organism>
<reference evidence="3" key="1">
    <citation type="submission" date="2020-01" db="EMBL/GenBank/DDBJ databases">
        <authorList>
            <person name="Meier V. D."/>
            <person name="Meier V D."/>
        </authorList>
    </citation>
    <scope>NUCLEOTIDE SEQUENCE</scope>
    <source>
        <strain evidence="3">HLG_WM_MAG_01</strain>
    </source>
</reference>
<dbReference type="InterPro" id="IPR005532">
    <property type="entry name" value="SUMF_dom"/>
</dbReference>
<evidence type="ECO:0000259" key="2">
    <source>
        <dbReference type="Pfam" id="PF03781"/>
    </source>
</evidence>
<dbReference type="InterPro" id="IPR042095">
    <property type="entry name" value="SUMF_sf"/>
</dbReference>
<dbReference type="Gene3D" id="3.90.1580.10">
    <property type="entry name" value="paralog of FGE (formylglycine-generating enzyme)"/>
    <property type="match status" value="1"/>
</dbReference>
<feature type="domain" description="Sulfatase-modifying factor enzyme-like" evidence="2">
    <location>
        <begin position="563"/>
        <end position="776"/>
    </location>
</feature>
<name>A0A6S6TVI6_9BACT</name>
<dbReference type="PANTHER" id="PTHR23150">
    <property type="entry name" value="SULFATASE MODIFYING FACTOR 1, 2"/>
    <property type="match status" value="1"/>
</dbReference>
<dbReference type="PANTHER" id="PTHR23150:SF19">
    <property type="entry name" value="FORMYLGLYCINE-GENERATING ENZYME"/>
    <property type="match status" value="1"/>
</dbReference>
<evidence type="ECO:0000256" key="1">
    <source>
        <dbReference type="SAM" id="MobiDB-lite"/>
    </source>
</evidence>
<dbReference type="InterPro" id="IPR047738">
    <property type="entry name" value="SAV_2336-like_N"/>
</dbReference>
<dbReference type="Pfam" id="PF03781">
    <property type="entry name" value="FGE-sulfatase"/>
    <property type="match status" value="1"/>
</dbReference>